<protein>
    <submittedName>
        <fullName evidence="7">(2Fe-2S)-binding protein</fullName>
    </submittedName>
</protein>
<dbReference type="SUPFAM" id="SSF54292">
    <property type="entry name" value="2Fe-2S ferredoxin-like"/>
    <property type="match status" value="1"/>
</dbReference>
<evidence type="ECO:0000256" key="3">
    <source>
        <dbReference type="ARBA" id="ARBA00023002"/>
    </source>
</evidence>
<comment type="caution">
    <text evidence="7">The sequence shown here is derived from an EMBL/GenBank/DDBJ whole genome shotgun (WGS) entry which is preliminary data.</text>
</comment>
<evidence type="ECO:0000259" key="6">
    <source>
        <dbReference type="PROSITE" id="PS51085"/>
    </source>
</evidence>
<evidence type="ECO:0000256" key="2">
    <source>
        <dbReference type="ARBA" id="ARBA00022723"/>
    </source>
</evidence>
<feature type="domain" description="2Fe-2S ferredoxin-type" evidence="6">
    <location>
        <begin position="1"/>
        <end position="76"/>
    </location>
</feature>
<dbReference type="Gene3D" id="3.10.20.30">
    <property type="match status" value="1"/>
</dbReference>
<dbReference type="CDD" id="cd00207">
    <property type="entry name" value="fer2"/>
    <property type="match status" value="1"/>
</dbReference>
<dbReference type="Gene3D" id="1.10.150.120">
    <property type="entry name" value="[2Fe-2S]-binding domain"/>
    <property type="match status" value="1"/>
</dbReference>
<dbReference type="InterPro" id="IPR001041">
    <property type="entry name" value="2Fe-2S_ferredoxin-type"/>
</dbReference>
<evidence type="ECO:0000256" key="5">
    <source>
        <dbReference type="ARBA" id="ARBA00023014"/>
    </source>
</evidence>
<name>A0ABU9CM44_9BURK</name>
<proteinExistence type="predicted"/>
<dbReference type="InterPro" id="IPR002888">
    <property type="entry name" value="2Fe-2S-bd"/>
</dbReference>
<dbReference type="RefSeq" id="WP_341412420.1">
    <property type="nucleotide sequence ID" value="NZ_JBBUTH010000010.1"/>
</dbReference>
<keyword evidence="8" id="KW-1185">Reference proteome</keyword>
<dbReference type="InterPro" id="IPR012675">
    <property type="entry name" value="Beta-grasp_dom_sf"/>
</dbReference>
<accession>A0ABU9CM44</accession>
<evidence type="ECO:0000313" key="8">
    <source>
        <dbReference type="Proteomes" id="UP001365405"/>
    </source>
</evidence>
<reference evidence="7 8" key="1">
    <citation type="submission" date="2024-04" db="EMBL/GenBank/DDBJ databases">
        <title>Novel species of the genus Ideonella isolated from streams.</title>
        <authorList>
            <person name="Lu H."/>
        </authorList>
    </citation>
    <scope>NUCLEOTIDE SEQUENCE [LARGE SCALE GENOMIC DNA]</scope>
    <source>
        <strain evidence="7 8">DXS22W</strain>
    </source>
</reference>
<keyword evidence="4" id="KW-0408">Iron</keyword>
<dbReference type="SUPFAM" id="SSF47741">
    <property type="entry name" value="CO dehydrogenase ISP C-domain like"/>
    <property type="match status" value="1"/>
</dbReference>
<keyword evidence="2" id="KW-0479">Metal-binding</keyword>
<keyword evidence="5" id="KW-0411">Iron-sulfur</keyword>
<dbReference type="PROSITE" id="PS00197">
    <property type="entry name" value="2FE2S_FER_1"/>
    <property type="match status" value="1"/>
</dbReference>
<dbReference type="Pfam" id="PF01799">
    <property type="entry name" value="Fer2_2"/>
    <property type="match status" value="1"/>
</dbReference>
<keyword evidence="3" id="KW-0560">Oxidoreductase</keyword>
<gene>
    <name evidence="7" type="ORF">AACH10_20780</name>
</gene>
<dbReference type="InterPro" id="IPR006058">
    <property type="entry name" value="2Fe2S_fd_BS"/>
</dbReference>
<evidence type="ECO:0000256" key="4">
    <source>
        <dbReference type="ARBA" id="ARBA00023004"/>
    </source>
</evidence>
<dbReference type="EMBL" id="JBBUTH010000010">
    <property type="protein sequence ID" value="MEK8052698.1"/>
    <property type="molecule type" value="Genomic_DNA"/>
</dbReference>
<dbReference type="PANTHER" id="PTHR44379">
    <property type="entry name" value="OXIDOREDUCTASE WITH IRON-SULFUR SUBUNIT"/>
    <property type="match status" value="1"/>
</dbReference>
<evidence type="ECO:0000313" key="7">
    <source>
        <dbReference type="EMBL" id="MEK8052698.1"/>
    </source>
</evidence>
<dbReference type="PANTHER" id="PTHR44379:SF2">
    <property type="entry name" value="BLR6218 PROTEIN"/>
    <property type="match status" value="1"/>
</dbReference>
<dbReference type="InterPro" id="IPR036010">
    <property type="entry name" value="2Fe-2S_ferredoxin-like_sf"/>
</dbReference>
<evidence type="ECO:0000256" key="1">
    <source>
        <dbReference type="ARBA" id="ARBA00022714"/>
    </source>
</evidence>
<organism evidence="7 8">
    <name type="scientific">Pseudaquabacterium inlustre</name>
    <dbReference type="NCBI Taxonomy" id="2984192"/>
    <lineage>
        <taxon>Bacteria</taxon>
        <taxon>Pseudomonadati</taxon>
        <taxon>Pseudomonadota</taxon>
        <taxon>Betaproteobacteria</taxon>
        <taxon>Burkholderiales</taxon>
        <taxon>Sphaerotilaceae</taxon>
        <taxon>Pseudaquabacterium</taxon>
    </lineage>
</organism>
<sequence>MTSFHLNGKPVQLDAAPEMPLLWALRDRLGATGTKYACGIGACGACTVHLDGTAVRACTTPLSAVAGKRVTTVEGLAALPVGRQLQQAWQAHGVAQCGFCQSGQLMSAAALLKSRARPSDAEIDQAMSGNLCRCGTYTRIRAAIHQAAGQSAGGKA</sequence>
<dbReference type="Pfam" id="PF00111">
    <property type="entry name" value="Fer2"/>
    <property type="match status" value="1"/>
</dbReference>
<dbReference type="InterPro" id="IPR036884">
    <property type="entry name" value="2Fe-2S-bd_dom_sf"/>
</dbReference>
<keyword evidence="1" id="KW-0001">2Fe-2S</keyword>
<dbReference type="PROSITE" id="PS51085">
    <property type="entry name" value="2FE2S_FER_2"/>
    <property type="match status" value="1"/>
</dbReference>
<dbReference type="InterPro" id="IPR051452">
    <property type="entry name" value="Diverse_Oxidoreductases"/>
</dbReference>
<dbReference type="Proteomes" id="UP001365405">
    <property type="component" value="Unassembled WGS sequence"/>
</dbReference>